<evidence type="ECO:0000313" key="2">
    <source>
        <dbReference type="EMBL" id="CAA7602774.1"/>
    </source>
</evidence>
<keyword evidence="1" id="KW-1133">Transmembrane helix</keyword>
<dbReference type="EMBL" id="LR746496">
    <property type="protein sequence ID" value="CAA7602774.1"/>
    <property type="molecule type" value="Genomic_DNA"/>
</dbReference>
<evidence type="ECO:0000256" key="1">
    <source>
        <dbReference type="SAM" id="Phobius"/>
    </source>
</evidence>
<keyword evidence="4" id="KW-1185">Reference proteome</keyword>
<sequence length="130" mass="14966">MKLGSCQSRDFDAQIAHVTTCYLLYVLLAYFRRMNAYESLDGLFAAIKDDLVEKTVAERLWELFDELLQVVIAGIARSGIVDILEFRNSAEYRSRPKLEYIDELSSLFDNHKVDKTISLTLYTRSFVGQV</sequence>
<evidence type="ECO:0000313" key="4">
    <source>
        <dbReference type="Proteomes" id="UP001071230"/>
    </source>
</evidence>
<dbReference type="Proteomes" id="UP001071230">
    <property type="component" value="Unassembled WGS sequence"/>
</dbReference>
<gene>
    <name evidence="3" type="ORF">DEACI_0817</name>
    <name evidence="2" type="ORF">DEACI_3453</name>
</gene>
<protein>
    <submittedName>
        <fullName evidence="3">Transposase DDE domain protein</fullName>
    </submittedName>
</protein>
<dbReference type="AlphaFoldDB" id="A0A8S0WQP7"/>
<keyword evidence="1" id="KW-0472">Membrane</keyword>
<dbReference type="KEGG" id="aacx:DEACI_3453"/>
<evidence type="ECO:0000313" key="3">
    <source>
        <dbReference type="EMBL" id="CEJ06369.1"/>
    </source>
</evidence>
<dbReference type="EMBL" id="CDGJ01000027">
    <property type="protein sequence ID" value="CEJ06369.1"/>
    <property type="molecule type" value="Genomic_DNA"/>
</dbReference>
<reference evidence="2" key="2">
    <citation type="submission" date="2020-01" db="EMBL/GenBank/DDBJ databases">
        <authorList>
            <person name="Hornung B."/>
        </authorList>
    </citation>
    <scope>NUCLEOTIDE SEQUENCE</scope>
    <source>
        <strain evidence="2">PacBioINE</strain>
    </source>
</reference>
<name>A0A8S0WQP7_9FIRM</name>
<accession>A0A8S0WQP7</accession>
<organism evidence="2">
    <name type="scientific">Acididesulfobacillus acetoxydans</name>
    <dbReference type="NCBI Taxonomy" id="1561005"/>
    <lineage>
        <taxon>Bacteria</taxon>
        <taxon>Bacillati</taxon>
        <taxon>Bacillota</taxon>
        <taxon>Clostridia</taxon>
        <taxon>Eubacteriales</taxon>
        <taxon>Peptococcaceae</taxon>
        <taxon>Acididesulfobacillus</taxon>
    </lineage>
</organism>
<reference evidence="3" key="1">
    <citation type="submission" date="2014-11" db="EMBL/GenBank/DDBJ databases">
        <authorList>
            <person name="Hornung B.V."/>
        </authorList>
    </citation>
    <scope>NUCLEOTIDE SEQUENCE</scope>
    <source>
        <strain evidence="3">INE</strain>
    </source>
</reference>
<feature type="transmembrane region" description="Helical" evidence="1">
    <location>
        <begin position="13"/>
        <end position="31"/>
    </location>
</feature>
<dbReference type="Proteomes" id="UP000836597">
    <property type="component" value="Chromosome"/>
</dbReference>
<proteinExistence type="predicted"/>
<keyword evidence="1" id="KW-0812">Transmembrane</keyword>